<feature type="binding site" evidence="11">
    <location>
        <position position="60"/>
    </location>
    <ligand>
        <name>[4Fe-4S] cluster</name>
        <dbReference type="ChEBI" id="CHEBI:49883"/>
    </ligand>
</feature>
<keyword evidence="6 11" id="KW-0411">Iron-sulfur</keyword>
<evidence type="ECO:0000256" key="6">
    <source>
        <dbReference type="ARBA" id="ARBA00023014"/>
    </source>
</evidence>
<proteinExistence type="inferred from homology"/>
<keyword evidence="4 11" id="KW-0479">Metal-binding</keyword>
<evidence type="ECO:0000313" key="13">
    <source>
        <dbReference type="EMBL" id="MFM9649861.1"/>
    </source>
</evidence>
<name>A0ABW9IMZ0_STRGJ</name>
<reference evidence="13 14" key="1">
    <citation type="submission" date="2024-12" db="EMBL/GenBank/DDBJ databases">
        <title>Forecasting of Potato common scab and diversities of Pathogenic streptomyces spp. in china.</title>
        <authorList>
            <person name="Handique U."/>
            <person name="Wu J."/>
        </authorList>
    </citation>
    <scope>NUCLEOTIDE SEQUENCE [LARGE SCALE GENOMIC DNA]</scope>
    <source>
        <strain evidence="13 14">ZRIMU1585</strain>
    </source>
</reference>
<evidence type="ECO:0000256" key="4">
    <source>
        <dbReference type="ARBA" id="ARBA00022723"/>
    </source>
</evidence>
<keyword evidence="8 11" id="KW-0238">DNA-binding</keyword>
<feature type="binding site" evidence="11">
    <location>
        <position position="54"/>
    </location>
    <ligand>
        <name>[4Fe-4S] cluster</name>
        <dbReference type="ChEBI" id="CHEBI:49883"/>
    </ligand>
</feature>
<feature type="domain" description="4Fe-4S Wbl-type" evidence="12">
    <location>
        <begin position="22"/>
        <end position="84"/>
    </location>
</feature>
<evidence type="ECO:0000259" key="12">
    <source>
        <dbReference type="PROSITE" id="PS51674"/>
    </source>
</evidence>
<comment type="function">
    <text evidence="11">Acts as a transcriptional regulator. Probably redox-responsive. The apo- but not holo-form probably binds DNA.</text>
</comment>
<dbReference type="HAMAP" id="MF_01479">
    <property type="entry name" value="WhiB"/>
    <property type="match status" value="1"/>
</dbReference>
<evidence type="ECO:0000256" key="3">
    <source>
        <dbReference type="ARBA" id="ARBA00022485"/>
    </source>
</evidence>
<dbReference type="Proteomes" id="UP001631993">
    <property type="component" value="Unassembled WGS sequence"/>
</dbReference>
<evidence type="ECO:0000256" key="2">
    <source>
        <dbReference type="ARBA" id="ARBA00006597"/>
    </source>
</evidence>
<keyword evidence="3 11" id="KW-0004">4Fe-4S</keyword>
<keyword evidence="7 11" id="KW-0805">Transcription regulation</keyword>
<comment type="PTM">
    <text evidence="11">Upon Fe-S cluster removal intramolecular disulfide bonds are formed.</text>
</comment>
<evidence type="ECO:0000256" key="8">
    <source>
        <dbReference type="ARBA" id="ARBA00023125"/>
    </source>
</evidence>
<keyword evidence="11" id="KW-0963">Cytoplasm</keyword>
<dbReference type="PROSITE" id="PS51674">
    <property type="entry name" value="4FE4S_WBL"/>
    <property type="match status" value="1"/>
</dbReference>
<evidence type="ECO:0000313" key="14">
    <source>
        <dbReference type="Proteomes" id="UP001631993"/>
    </source>
</evidence>
<keyword evidence="5 11" id="KW-0408">Iron</keyword>
<dbReference type="EMBL" id="JBJVNE010000014">
    <property type="protein sequence ID" value="MFM9649861.1"/>
    <property type="molecule type" value="Genomic_DNA"/>
</dbReference>
<keyword evidence="9 11" id="KW-1015">Disulfide bond</keyword>
<evidence type="ECO:0000256" key="5">
    <source>
        <dbReference type="ARBA" id="ARBA00023004"/>
    </source>
</evidence>
<evidence type="ECO:0000256" key="7">
    <source>
        <dbReference type="ARBA" id="ARBA00023015"/>
    </source>
</evidence>
<evidence type="ECO:0000256" key="1">
    <source>
        <dbReference type="ARBA" id="ARBA00004496"/>
    </source>
</evidence>
<comment type="caution">
    <text evidence="13">The sequence shown here is derived from an EMBL/GenBank/DDBJ whole genome shotgun (WGS) entry which is preliminary data.</text>
</comment>
<dbReference type="PANTHER" id="PTHR38839">
    <property type="entry name" value="TRANSCRIPTIONAL REGULATOR WHID-RELATED"/>
    <property type="match status" value="1"/>
</dbReference>
<dbReference type="InterPro" id="IPR034768">
    <property type="entry name" value="4FE4S_WBL"/>
</dbReference>
<protein>
    <recommendedName>
        <fullName evidence="11">Transcriptional regulator WhiB</fullName>
    </recommendedName>
</protein>
<comment type="PTM">
    <text evidence="11">The Fe-S cluster can be nitrosylated by nitric oxide (NO).</text>
</comment>
<accession>A0ABW9IMZ0</accession>
<feature type="binding site" evidence="11">
    <location>
        <position position="23"/>
    </location>
    <ligand>
        <name>[4Fe-4S] cluster</name>
        <dbReference type="ChEBI" id="CHEBI:49883"/>
    </ligand>
</feature>
<keyword evidence="10 11" id="KW-0804">Transcription</keyword>
<gene>
    <name evidence="11" type="primary">whiB</name>
    <name evidence="13" type="ORF">ACKI1S_27395</name>
</gene>
<dbReference type="Pfam" id="PF02467">
    <property type="entry name" value="Whib"/>
    <property type="match status" value="1"/>
</dbReference>
<feature type="binding site" evidence="11">
    <location>
        <position position="51"/>
    </location>
    <ligand>
        <name>[4Fe-4S] cluster</name>
        <dbReference type="ChEBI" id="CHEBI:49883"/>
    </ligand>
</feature>
<organism evidence="13 14">
    <name type="scientific">Streptomyces galilaeus</name>
    <dbReference type="NCBI Taxonomy" id="33899"/>
    <lineage>
        <taxon>Bacteria</taxon>
        <taxon>Bacillati</taxon>
        <taxon>Actinomycetota</taxon>
        <taxon>Actinomycetes</taxon>
        <taxon>Kitasatosporales</taxon>
        <taxon>Streptomycetaceae</taxon>
        <taxon>Streptomyces</taxon>
    </lineage>
</organism>
<dbReference type="InterPro" id="IPR003482">
    <property type="entry name" value="Whib"/>
</dbReference>
<evidence type="ECO:0000256" key="10">
    <source>
        <dbReference type="ARBA" id="ARBA00023163"/>
    </source>
</evidence>
<comment type="similarity">
    <text evidence="2 11">Belongs to the WhiB family.</text>
</comment>
<evidence type="ECO:0000256" key="9">
    <source>
        <dbReference type="ARBA" id="ARBA00023157"/>
    </source>
</evidence>
<comment type="subcellular location">
    <subcellularLocation>
        <location evidence="1 11">Cytoplasm</location>
    </subcellularLocation>
</comment>
<evidence type="ECO:0000256" key="11">
    <source>
        <dbReference type="HAMAP-Rule" id="MF_01479"/>
    </source>
</evidence>
<comment type="cofactor">
    <cofactor evidence="11">
        <name>[4Fe-4S] cluster</name>
        <dbReference type="ChEBI" id="CHEBI:49883"/>
    </cofactor>
    <text evidence="11">Binds 1 [4Fe-4S] cluster per subunit. Following nitrosylation of the [4Fe-4S] cluster binds 1 [4Fe-8(NO)] cluster per subunit.</text>
</comment>
<dbReference type="RefSeq" id="WP_369279743.1">
    <property type="nucleotide sequence ID" value="NZ_JBJVND010000008.1"/>
</dbReference>
<keyword evidence="14" id="KW-1185">Reference proteome</keyword>
<sequence length="100" mass="10934">MIRNSHAAPDTAVVADWRQSGACRAEDPEDFFPVGATPAAKALERHAKAICWTCPSLQPCGVWALETRQPFGIWGGMTEAERAKILRRRGIRLKTGSDTA</sequence>